<accession>A0ACD1GBU3</accession>
<organism evidence="1 2">
    <name type="scientific">Aspergillus brunneoviolaceus CBS 621.78</name>
    <dbReference type="NCBI Taxonomy" id="1450534"/>
    <lineage>
        <taxon>Eukaryota</taxon>
        <taxon>Fungi</taxon>
        <taxon>Dikarya</taxon>
        <taxon>Ascomycota</taxon>
        <taxon>Pezizomycotina</taxon>
        <taxon>Eurotiomycetes</taxon>
        <taxon>Eurotiomycetidae</taxon>
        <taxon>Eurotiales</taxon>
        <taxon>Aspergillaceae</taxon>
        <taxon>Aspergillus</taxon>
        <taxon>Aspergillus subgen. Circumdati</taxon>
    </lineage>
</organism>
<gene>
    <name evidence="1" type="ORF">BO95DRAFT_431196</name>
</gene>
<keyword evidence="2" id="KW-1185">Reference proteome</keyword>
<evidence type="ECO:0000313" key="2">
    <source>
        <dbReference type="Proteomes" id="UP000249057"/>
    </source>
</evidence>
<dbReference type="EMBL" id="KZ825336">
    <property type="protein sequence ID" value="RAH46591.1"/>
    <property type="molecule type" value="Genomic_DNA"/>
</dbReference>
<proteinExistence type="predicted"/>
<reference evidence="1" key="1">
    <citation type="submission" date="2018-02" db="EMBL/GenBank/DDBJ databases">
        <title>The genomes of Aspergillus section Nigri reveals drivers in fungal speciation.</title>
        <authorList>
            <consortium name="DOE Joint Genome Institute"/>
            <person name="Vesth T.C."/>
            <person name="Nybo J."/>
            <person name="Theobald S."/>
            <person name="Brandl J."/>
            <person name="Frisvad J.C."/>
            <person name="Nielsen K.F."/>
            <person name="Lyhne E.K."/>
            <person name="Kogle M.E."/>
            <person name="Kuo A."/>
            <person name="Riley R."/>
            <person name="Clum A."/>
            <person name="Nolan M."/>
            <person name="Lipzen A."/>
            <person name="Salamov A."/>
            <person name="Henrissat B."/>
            <person name="Wiebenga A."/>
            <person name="De vries R.P."/>
            <person name="Grigoriev I.V."/>
            <person name="Mortensen U.H."/>
            <person name="Andersen M.R."/>
            <person name="Baker S.E."/>
        </authorList>
    </citation>
    <scope>NUCLEOTIDE SEQUENCE</scope>
    <source>
        <strain evidence="1">CBS 621.78</strain>
    </source>
</reference>
<dbReference type="Proteomes" id="UP000249057">
    <property type="component" value="Unassembled WGS sequence"/>
</dbReference>
<evidence type="ECO:0000313" key="1">
    <source>
        <dbReference type="EMBL" id="RAH46591.1"/>
    </source>
</evidence>
<name>A0ACD1GBU3_9EURO</name>
<sequence>MRARFCTVNILIAYRTHPPNSVRQLPRGYRYTRRAFDEGTEDEWDCAYRVATRPPRSCQWGVVSLRSPDAVRISMRWEKHQDLLCWSQSAARGYPSPGRYSLSERDSLMVQLAQASATGGANGNLNGGNPARAPALRTAALVGRRVNADTGRREATGNAERSTCCQQGEQGGRFTETGCGFFSSNVSSPYLSDLATLSGICDFVFEFFEAIKNSSAVIDEFFKHGSAAVWQLTTLSFISTQYIQHGRLLWIDYKQGNQTRTTCYVIRIWHLLFDQAS</sequence>
<protein>
    <submittedName>
        <fullName evidence="1">Uncharacterized protein</fullName>
    </submittedName>
</protein>